<reference evidence="2" key="2">
    <citation type="journal article" date="2014" name="ISME J.">
        <title>Microbial stratification in low pH oxic and suboxic macroscopic growths along an acid mine drainage.</title>
        <authorList>
            <person name="Mendez-Garcia C."/>
            <person name="Mesa V."/>
            <person name="Sprenger R.R."/>
            <person name="Richter M."/>
            <person name="Diez M.S."/>
            <person name="Solano J."/>
            <person name="Bargiela R."/>
            <person name="Golyshina O.V."/>
            <person name="Manteca A."/>
            <person name="Ramos J.L."/>
            <person name="Gallego J.R."/>
            <person name="Llorente I."/>
            <person name="Martins Dos Santos V.A."/>
            <person name="Jensen O.N."/>
            <person name="Pelaez A.I."/>
            <person name="Sanchez J."/>
            <person name="Ferrer M."/>
        </authorList>
    </citation>
    <scope>NUCLEOTIDE SEQUENCE</scope>
</reference>
<accession>T1BEI4</accession>
<organism evidence="2">
    <name type="scientific">mine drainage metagenome</name>
    <dbReference type="NCBI Taxonomy" id="410659"/>
    <lineage>
        <taxon>unclassified sequences</taxon>
        <taxon>metagenomes</taxon>
        <taxon>ecological metagenomes</taxon>
    </lineage>
</organism>
<feature type="domain" description="TonB-dependent receptor plug" evidence="1">
    <location>
        <begin position="39"/>
        <end position="117"/>
    </location>
</feature>
<dbReference type="InterPro" id="IPR012910">
    <property type="entry name" value="Plug_dom"/>
</dbReference>
<dbReference type="AlphaFoldDB" id="T1BEI4"/>
<feature type="non-terminal residue" evidence="2">
    <location>
        <position position="1"/>
    </location>
</feature>
<protein>
    <submittedName>
        <fullName evidence="2">TonB-dependent receptor</fullName>
    </submittedName>
</protein>
<reference evidence="2" key="1">
    <citation type="submission" date="2013-08" db="EMBL/GenBank/DDBJ databases">
        <authorList>
            <person name="Mendez C."/>
            <person name="Richter M."/>
            <person name="Ferrer M."/>
            <person name="Sanchez J."/>
        </authorList>
    </citation>
    <scope>NUCLEOTIDE SEQUENCE</scope>
</reference>
<dbReference type="InterPro" id="IPR039426">
    <property type="entry name" value="TonB-dep_rcpt-like"/>
</dbReference>
<dbReference type="EMBL" id="AUZZ01000710">
    <property type="protein sequence ID" value="EQD66928.1"/>
    <property type="molecule type" value="Genomic_DNA"/>
</dbReference>
<name>T1BEI4_9ZZZZ</name>
<dbReference type="SUPFAM" id="SSF56935">
    <property type="entry name" value="Porins"/>
    <property type="match status" value="1"/>
</dbReference>
<comment type="caution">
    <text evidence="2">The sequence shown here is derived from an EMBL/GenBank/DDBJ whole genome shotgun (WGS) entry which is preliminary data.</text>
</comment>
<evidence type="ECO:0000313" key="2">
    <source>
        <dbReference type="EMBL" id="EQD66928.1"/>
    </source>
</evidence>
<feature type="non-terminal residue" evidence="2">
    <location>
        <position position="125"/>
    </location>
</feature>
<evidence type="ECO:0000259" key="1">
    <source>
        <dbReference type="Pfam" id="PF07715"/>
    </source>
</evidence>
<dbReference type="PROSITE" id="PS52016">
    <property type="entry name" value="TONB_DEPENDENT_REC_3"/>
    <property type="match status" value="1"/>
</dbReference>
<proteinExistence type="predicted"/>
<dbReference type="Gene3D" id="2.170.130.10">
    <property type="entry name" value="TonB-dependent receptor, plug domain"/>
    <property type="match status" value="1"/>
</dbReference>
<keyword evidence="2" id="KW-0675">Receptor</keyword>
<dbReference type="Pfam" id="PF07715">
    <property type="entry name" value="Plug"/>
    <property type="match status" value="1"/>
</dbReference>
<gene>
    <name evidence="2" type="ORF">B2A_00926</name>
</gene>
<sequence>RGHASNRAPDTGNGTIVPGNMLQQIVVTASVQASNDLHTSEQVTTIPSKLIVDMSPRSTAELLRLIPGISVQDQAGSGGNANITVRGLPVTTGGSPFVQIQEDGLPQVLFGDTNFGTNDYWTRFD</sequence>
<dbReference type="InterPro" id="IPR037066">
    <property type="entry name" value="Plug_dom_sf"/>
</dbReference>